<dbReference type="RefSeq" id="WP_213654937.1">
    <property type="nucleotide sequence ID" value="NZ_BOSL01000006.1"/>
</dbReference>
<feature type="compositionally biased region" description="Basic and acidic residues" evidence="1">
    <location>
        <begin position="1"/>
        <end position="12"/>
    </location>
</feature>
<evidence type="ECO:0000313" key="5">
    <source>
        <dbReference type="Proteomes" id="UP000679992"/>
    </source>
</evidence>
<feature type="region of interest" description="Disordered" evidence="1">
    <location>
        <begin position="1"/>
        <end position="21"/>
    </location>
</feature>
<proteinExistence type="predicted"/>
<evidence type="ECO:0008006" key="6">
    <source>
        <dbReference type="Google" id="ProtNLM"/>
    </source>
</evidence>
<gene>
    <name evidence="4" type="ORF">J42TS3_23950</name>
</gene>
<protein>
    <recommendedName>
        <fullName evidence="6">TerB N-terminal domain-containing protein</fullName>
    </recommendedName>
</protein>
<keyword evidence="5" id="KW-1185">Reference proteome</keyword>
<dbReference type="Pfam" id="PF15615">
    <property type="entry name" value="TerB_C"/>
    <property type="match status" value="1"/>
</dbReference>
<dbReference type="EMBL" id="BOSL01000006">
    <property type="protein sequence ID" value="GIP53360.1"/>
    <property type="molecule type" value="Genomic_DNA"/>
</dbReference>
<comment type="caution">
    <text evidence="4">The sequence shown here is derived from an EMBL/GenBank/DDBJ whole genome shotgun (WGS) entry which is preliminary data.</text>
</comment>
<feature type="compositionally biased region" description="Basic and acidic residues" evidence="1">
    <location>
        <begin position="480"/>
        <end position="491"/>
    </location>
</feature>
<evidence type="ECO:0000259" key="3">
    <source>
        <dbReference type="Pfam" id="PF15615"/>
    </source>
</evidence>
<sequence length="586" mass="68767">MNDKTDKHDIHIEQSGQQNRREQQLRFAELELGAPEPQERETVSLVVTPDGWERSLDWQQDFRYVSREGQFVQKARELESQTEDHAEFVPFQTYWPTYDQMQPGQLKWYLYWRGEVRSERYHDTDLSYLFVYLYELIHGIGWSEPVQGVQLMDRVWHAYRKRYPKLDQYVREWKYDFALVFGLDLPPFEPLAKLPRSLSPELRELEWKRRFSAEPVELTWDLVLQLCDYEIEKSRYYNEQGRKDLREYIPKVIVLVDGYLAKTTGNKLINHFMPREKKVTRYLFRSAVYDYEQYGRTATVSILAISEHLPLRAYLTQLVRFTENKLRELSGFKGKLRGITLEAEVEELVSRFLHKEFELRKAEEAKARAPKVKINTAKLRKLQHESDEVRDMLLTEQLPVIPENQGSSVEHPVSSGLPAMEISLGHLVTQAKQELGSLRSRNRNRKDTDGPQQAEMDFERGWQTFEEESPANVALETMKSEAPKGDQRPELSDDDNCADGMELPEEWRELWGRLSESHKKMLSALVNGDGDAVRYDIAEQAGSMPELLLDEINGLSMEWIGDLLIDGDEITEEYRQELSEMLRSRC</sequence>
<feature type="domain" description="TerB-C" evidence="3">
    <location>
        <begin position="489"/>
        <end position="578"/>
    </location>
</feature>
<accession>A0ABQ4MBK0</accession>
<dbReference type="InterPro" id="IPR028932">
    <property type="entry name" value="TerB-C"/>
</dbReference>
<evidence type="ECO:0000259" key="2">
    <source>
        <dbReference type="Pfam" id="PF13208"/>
    </source>
</evidence>
<evidence type="ECO:0000256" key="1">
    <source>
        <dbReference type="SAM" id="MobiDB-lite"/>
    </source>
</evidence>
<dbReference type="Pfam" id="PF13208">
    <property type="entry name" value="TerB_N"/>
    <property type="match status" value="1"/>
</dbReference>
<reference evidence="4 5" key="1">
    <citation type="submission" date="2021-03" db="EMBL/GenBank/DDBJ databases">
        <title>Antimicrobial resistance genes in bacteria isolated from Japanese honey, and their potential for conferring macrolide and lincosamide resistance in the American foulbrood pathogen Paenibacillus larvae.</title>
        <authorList>
            <person name="Okamoto M."/>
            <person name="Kumagai M."/>
            <person name="Kanamori H."/>
            <person name="Takamatsu D."/>
        </authorList>
    </citation>
    <scope>NUCLEOTIDE SEQUENCE [LARGE SCALE GENOMIC DNA]</scope>
    <source>
        <strain evidence="4 5">J42TS3</strain>
    </source>
</reference>
<feature type="region of interest" description="Disordered" evidence="1">
    <location>
        <begin position="480"/>
        <end position="500"/>
    </location>
</feature>
<dbReference type="Proteomes" id="UP000679992">
    <property type="component" value="Unassembled WGS sequence"/>
</dbReference>
<feature type="region of interest" description="Disordered" evidence="1">
    <location>
        <begin position="433"/>
        <end position="463"/>
    </location>
</feature>
<name>A0ABQ4MBK0_9BACL</name>
<evidence type="ECO:0000313" key="4">
    <source>
        <dbReference type="EMBL" id="GIP53360.1"/>
    </source>
</evidence>
<organism evidence="4 5">
    <name type="scientific">Paenibacillus vini</name>
    <dbReference type="NCBI Taxonomy" id="1476024"/>
    <lineage>
        <taxon>Bacteria</taxon>
        <taxon>Bacillati</taxon>
        <taxon>Bacillota</taxon>
        <taxon>Bacilli</taxon>
        <taxon>Bacillales</taxon>
        <taxon>Paenibacillaceae</taxon>
        <taxon>Paenibacillus</taxon>
    </lineage>
</organism>
<feature type="domain" description="TerB N-terminal" evidence="2">
    <location>
        <begin position="37"/>
        <end position="264"/>
    </location>
</feature>
<dbReference type="InterPro" id="IPR025266">
    <property type="entry name" value="TerB_N"/>
</dbReference>